<comment type="pathway">
    <text evidence="7">Carbohydrate degradation; 2-deoxy-D-ribose 1-phosphate degradation; D-glyceraldehyde 3-phosphate and acetaldehyde from 2-deoxy-alpha-D-ribose 1-phosphate: step 2/2.</text>
</comment>
<dbReference type="Proteomes" id="UP000004736">
    <property type="component" value="Unassembled WGS sequence"/>
</dbReference>
<feature type="active site" description="Schiff-base intermediate with acetaldehyde" evidence="7">
    <location>
        <position position="165"/>
    </location>
</feature>
<evidence type="ECO:0000256" key="6">
    <source>
        <dbReference type="ARBA" id="ARBA00056337"/>
    </source>
</evidence>
<comment type="function">
    <text evidence="6 7">Catalyzes a reversible aldol reaction between acetaldehyde and D-glyceraldehyde 3-phosphate to generate 2-deoxy-D-ribose 5-phosphate.</text>
</comment>
<dbReference type="SMART" id="SM01133">
    <property type="entry name" value="DeoC"/>
    <property type="match status" value="1"/>
</dbReference>
<protein>
    <recommendedName>
        <fullName evidence="7">Deoxyribose-phosphate aldolase</fullName>
        <shortName evidence="7">DERA</shortName>
        <ecNumber evidence="7">4.1.2.4</ecNumber>
    </recommendedName>
    <alternativeName>
        <fullName evidence="7">2-deoxy-D-ribose 5-phosphate aldolase</fullName>
    </alternativeName>
    <alternativeName>
        <fullName evidence="7">Phosphodeoxyriboaldolase</fullName>
        <shortName evidence="7">Deoxyriboaldolase</shortName>
    </alternativeName>
</protein>
<evidence type="ECO:0000313" key="9">
    <source>
        <dbReference type="Proteomes" id="UP000004736"/>
    </source>
</evidence>
<comment type="subcellular location">
    <subcellularLocation>
        <location evidence="7">Cytoplasm</location>
    </subcellularLocation>
</comment>
<dbReference type="InterPro" id="IPR028581">
    <property type="entry name" value="DeoC_typeI"/>
</dbReference>
<evidence type="ECO:0000256" key="3">
    <source>
        <dbReference type="ARBA" id="ARBA00023239"/>
    </source>
</evidence>
<proteinExistence type="inferred from homology"/>
<dbReference type="HOGENOM" id="CLU_053595_0_1_9"/>
<dbReference type="GO" id="GO:0005737">
    <property type="term" value="C:cytoplasm"/>
    <property type="evidence" value="ECO:0007669"/>
    <property type="project" value="UniProtKB-SubCell"/>
</dbReference>
<comment type="similarity">
    <text evidence="1 7">Belongs to the DeoC/FbaB aldolase family. DeoC type 1 subfamily.</text>
</comment>
<dbReference type="CDD" id="cd00959">
    <property type="entry name" value="DeoC"/>
    <property type="match status" value="1"/>
</dbReference>
<dbReference type="EMBL" id="ACIM02000001">
    <property type="protein sequence ID" value="EEW97435.1"/>
    <property type="molecule type" value="Genomic_DNA"/>
</dbReference>
<dbReference type="GO" id="GO:0009264">
    <property type="term" value="P:deoxyribonucleotide catabolic process"/>
    <property type="evidence" value="ECO:0007669"/>
    <property type="project" value="UniProtKB-UniRule"/>
</dbReference>
<comment type="catalytic activity">
    <reaction evidence="5 7">
        <text>2-deoxy-D-ribose 5-phosphate = D-glyceraldehyde 3-phosphate + acetaldehyde</text>
        <dbReference type="Rhea" id="RHEA:12821"/>
        <dbReference type="ChEBI" id="CHEBI:15343"/>
        <dbReference type="ChEBI" id="CHEBI:59776"/>
        <dbReference type="ChEBI" id="CHEBI:62877"/>
        <dbReference type="EC" id="4.1.2.4"/>
    </reaction>
</comment>
<dbReference type="STRING" id="592028.GCWU000321_01428"/>
<dbReference type="UniPathway" id="UPA00002">
    <property type="reaction ID" value="UER00468"/>
</dbReference>
<evidence type="ECO:0000256" key="5">
    <source>
        <dbReference type="ARBA" id="ARBA00048791"/>
    </source>
</evidence>
<dbReference type="PANTHER" id="PTHR10889:SF1">
    <property type="entry name" value="DEOXYRIBOSE-PHOSPHATE ALDOLASE"/>
    <property type="match status" value="1"/>
</dbReference>
<dbReference type="EC" id="4.1.2.4" evidence="7"/>
<dbReference type="AlphaFoldDB" id="C9LPE9"/>
<name>C9LPE9_9FIRM</name>
<dbReference type="InterPro" id="IPR002915">
    <property type="entry name" value="DeoC/FbaB/LacD_aldolase"/>
</dbReference>
<evidence type="ECO:0000256" key="2">
    <source>
        <dbReference type="ARBA" id="ARBA00022490"/>
    </source>
</evidence>
<keyword evidence="2 7" id="KW-0963">Cytoplasm</keyword>
<accession>C9LPE9</accession>
<dbReference type="InterPro" id="IPR011343">
    <property type="entry name" value="DeoC"/>
</dbReference>
<dbReference type="InterPro" id="IPR013785">
    <property type="entry name" value="Aldolase_TIM"/>
</dbReference>
<reference evidence="8" key="1">
    <citation type="submission" date="2009-09" db="EMBL/GenBank/DDBJ databases">
        <authorList>
            <person name="Weinstock G."/>
            <person name="Sodergren E."/>
            <person name="Clifton S."/>
            <person name="Fulton L."/>
            <person name="Fulton B."/>
            <person name="Courtney L."/>
            <person name="Fronick C."/>
            <person name="Harrison M."/>
            <person name="Strong C."/>
            <person name="Farmer C."/>
            <person name="Delahaunty K."/>
            <person name="Markovic C."/>
            <person name="Hall O."/>
            <person name="Minx P."/>
            <person name="Tomlinson C."/>
            <person name="Mitreva M."/>
            <person name="Nelson J."/>
            <person name="Hou S."/>
            <person name="Wollam A."/>
            <person name="Pepin K.H."/>
            <person name="Johnson M."/>
            <person name="Bhonagiri V."/>
            <person name="Nash W.E."/>
            <person name="Warren W."/>
            <person name="Chinwalla A."/>
            <person name="Mardis E.R."/>
            <person name="Wilson R.K."/>
        </authorList>
    </citation>
    <scope>NUCLEOTIDE SEQUENCE [LARGE SCALE GENOMIC DNA]</scope>
    <source>
        <strain evidence="8">DSM 15470</strain>
    </source>
</reference>
<dbReference type="SUPFAM" id="SSF51569">
    <property type="entry name" value="Aldolase"/>
    <property type="match status" value="1"/>
</dbReference>
<gene>
    <name evidence="7 8" type="primary">deoC</name>
    <name evidence="8" type="ORF">GCWU000321_01428</name>
</gene>
<sequence>MMKSPENGKENEQMKVEDIISHVDHTLLKAAASWEEIRKLCDEAVKYHTASVCVPSSYVKKIRENYPRLTICTVVGFPLGNGNSESKAEETIHALDDGADEIDMVINIGAVKNKNYDLVTEEIAVLKEIAGDKILKVIVETCYLTEEEKIRLCECVTKGGADYIKTSTGFGTAGASLADIALFRKHIGKNVKIKAAGGIRTREDMEAFLTAGADRIGASGAVRAFYARTFSL</sequence>
<dbReference type="GO" id="GO:0004139">
    <property type="term" value="F:deoxyribose-phosphate aldolase activity"/>
    <property type="evidence" value="ECO:0007669"/>
    <property type="project" value="UniProtKB-UniRule"/>
</dbReference>
<evidence type="ECO:0000256" key="7">
    <source>
        <dbReference type="HAMAP-Rule" id="MF_00114"/>
    </source>
</evidence>
<feature type="active site" description="Proton donor/acceptor" evidence="7">
    <location>
        <position position="103"/>
    </location>
</feature>
<evidence type="ECO:0000313" key="8">
    <source>
        <dbReference type="EMBL" id="EEW97435.1"/>
    </source>
</evidence>
<dbReference type="eggNOG" id="COG0274">
    <property type="taxonomic scope" value="Bacteria"/>
</dbReference>
<dbReference type="PIRSF" id="PIRSF001357">
    <property type="entry name" value="DeoC"/>
    <property type="match status" value="1"/>
</dbReference>
<dbReference type="HAMAP" id="MF_00114">
    <property type="entry name" value="DeoC_type1"/>
    <property type="match status" value="1"/>
</dbReference>
<dbReference type="NCBIfam" id="TIGR00126">
    <property type="entry name" value="deoC"/>
    <property type="match status" value="1"/>
</dbReference>
<dbReference type="GO" id="GO:0006018">
    <property type="term" value="P:2-deoxyribose 1-phosphate catabolic process"/>
    <property type="evidence" value="ECO:0007669"/>
    <property type="project" value="UniProtKB-UniRule"/>
</dbReference>
<evidence type="ECO:0000256" key="1">
    <source>
        <dbReference type="ARBA" id="ARBA00010936"/>
    </source>
</evidence>
<dbReference type="Gene3D" id="3.20.20.70">
    <property type="entry name" value="Aldolase class I"/>
    <property type="match status" value="1"/>
</dbReference>
<evidence type="ECO:0000256" key="4">
    <source>
        <dbReference type="ARBA" id="ARBA00023270"/>
    </source>
</evidence>
<dbReference type="Pfam" id="PF01791">
    <property type="entry name" value="DeoC"/>
    <property type="match status" value="1"/>
</dbReference>
<keyword evidence="3 7" id="KW-0456">Lyase</keyword>
<organism evidence="8 9">
    <name type="scientific">Dialister invisus DSM 15470</name>
    <dbReference type="NCBI Taxonomy" id="592028"/>
    <lineage>
        <taxon>Bacteria</taxon>
        <taxon>Bacillati</taxon>
        <taxon>Bacillota</taxon>
        <taxon>Negativicutes</taxon>
        <taxon>Veillonellales</taxon>
        <taxon>Veillonellaceae</taxon>
        <taxon>Dialister</taxon>
    </lineage>
</organism>
<feature type="active site" description="Proton donor/acceptor" evidence="7">
    <location>
        <position position="194"/>
    </location>
</feature>
<dbReference type="GO" id="GO:0016052">
    <property type="term" value="P:carbohydrate catabolic process"/>
    <property type="evidence" value="ECO:0007669"/>
    <property type="project" value="TreeGrafter"/>
</dbReference>
<dbReference type="FunFam" id="3.20.20.70:FF:000044">
    <property type="entry name" value="Deoxyribose-phosphate aldolase"/>
    <property type="match status" value="1"/>
</dbReference>
<keyword evidence="9" id="KW-1185">Reference proteome</keyword>
<dbReference type="PANTHER" id="PTHR10889">
    <property type="entry name" value="DEOXYRIBOSE-PHOSPHATE ALDOLASE"/>
    <property type="match status" value="1"/>
</dbReference>
<keyword evidence="4 7" id="KW-0704">Schiff base</keyword>
<comment type="caution">
    <text evidence="8">The sequence shown here is derived from an EMBL/GenBank/DDBJ whole genome shotgun (WGS) entry which is preliminary data.</text>
</comment>